<accession>A0ABD5ZFQ8</accession>
<keyword evidence="2" id="KW-0378">Hydrolase</keyword>
<dbReference type="Gene3D" id="3.20.20.80">
    <property type="entry name" value="Glycosidases"/>
    <property type="match status" value="1"/>
</dbReference>
<dbReference type="GO" id="GO:0016052">
    <property type="term" value="P:carbohydrate catabolic process"/>
    <property type="evidence" value="ECO:0007669"/>
    <property type="project" value="UniProtKB-ARBA"/>
</dbReference>
<dbReference type="CDD" id="cd11333">
    <property type="entry name" value="AmyAc_SI_OligoGlu_DGase"/>
    <property type="match status" value="1"/>
</dbReference>
<dbReference type="PANTHER" id="PTHR10357">
    <property type="entry name" value="ALPHA-AMYLASE FAMILY MEMBER"/>
    <property type="match status" value="1"/>
</dbReference>
<dbReference type="SUPFAM" id="SSF51445">
    <property type="entry name" value="(Trans)glycosidases"/>
    <property type="match status" value="1"/>
</dbReference>
<dbReference type="InterPro" id="IPR013780">
    <property type="entry name" value="Glyco_hydro_b"/>
</dbReference>
<comment type="caution">
    <text evidence="5">The sequence shown here is derived from an EMBL/GenBank/DDBJ whole genome shotgun (WGS) entry which is preliminary data.</text>
</comment>
<evidence type="ECO:0000256" key="1">
    <source>
        <dbReference type="ARBA" id="ARBA00008061"/>
    </source>
</evidence>
<proteinExistence type="inferred from homology"/>
<dbReference type="Proteomes" id="UP001596481">
    <property type="component" value="Unassembled WGS sequence"/>
</dbReference>
<dbReference type="InterPro" id="IPR006047">
    <property type="entry name" value="GH13_cat_dom"/>
</dbReference>
<keyword evidence="3" id="KW-0326">Glycosidase</keyword>
<dbReference type="Gene3D" id="3.90.400.10">
    <property type="entry name" value="Oligo-1,6-glucosidase, Domain 2"/>
    <property type="match status" value="1"/>
</dbReference>
<dbReference type="NCBIfam" id="NF008183">
    <property type="entry name" value="PRK10933.1"/>
    <property type="match status" value="1"/>
</dbReference>
<name>A0ABD5ZFQ8_9EURY</name>
<dbReference type="Pfam" id="PF00128">
    <property type="entry name" value="Alpha-amylase"/>
    <property type="match status" value="1"/>
</dbReference>
<dbReference type="FunFam" id="3.20.20.80:FF:000064">
    <property type="entry name" value="Oligo-1,6-glucosidase"/>
    <property type="match status" value="2"/>
</dbReference>
<feature type="domain" description="Glycosyl hydrolase family 13 catalytic" evidence="4">
    <location>
        <begin position="20"/>
        <end position="445"/>
    </location>
</feature>
<evidence type="ECO:0000259" key="4">
    <source>
        <dbReference type="SMART" id="SM00642"/>
    </source>
</evidence>
<dbReference type="SMART" id="SM00642">
    <property type="entry name" value="Aamy"/>
    <property type="match status" value="1"/>
</dbReference>
<dbReference type="RefSeq" id="WP_390223483.1">
    <property type="nucleotide sequence ID" value="NZ_JBHTAA010000005.1"/>
</dbReference>
<gene>
    <name evidence="5" type="ORF">ACFQJC_11180</name>
</gene>
<dbReference type="Gene3D" id="2.60.40.1180">
    <property type="entry name" value="Golgi alpha-mannosidase II"/>
    <property type="match status" value="1"/>
</dbReference>
<reference evidence="5 6" key="1">
    <citation type="journal article" date="2019" name="Int. J. Syst. Evol. Microbiol.">
        <title>The Global Catalogue of Microorganisms (GCM) 10K type strain sequencing project: providing services to taxonomists for standard genome sequencing and annotation.</title>
        <authorList>
            <consortium name="The Broad Institute Genomics Platform"/>
            <consortium name="The Broad Institute Genome Sequencing Center for Infectious Disease"/>
            <person name="Wu L."/>
            <person name="Ma J."/>
        </authorList>
    </citation>
    <scope>NUCLEOTIDE SEQUENCE [LARGE SCALE GENOMIC DNA]</scope>
    <source>
        <strain evidence="5 6">DSM 29988</strain>
    </source>
</reference>
<organism evidence="5 6">
    <name type="scientific">Haloferax namakaokahaiae</name>
    <dbReference type="NCBI Taxonomy" id="1748331"/>
    <lineage>
        <taxon>Archaea</taxon>
        <taxon>Methanobacteriati</taxon>
        <taxon>Methanobacteriota</taxon>
        <taxon>Stenosarchaea group</taxon>
        <taxon>Halobacteria</taxon>
        <taxon>Halobacteriales</taxon>
        <taxon>Haloferacaceae</taxon>
        <taxon>Haloferax</taxon>
    </lineage>
</organism>
<dbReference type="FunFam" id="3.90.400.10:FF:000002">
    <property type="entry name" value="Sucrose isomerase"/>
    <property type="match status" value="1"/>
</dbReference>
<dbReference type="AlphaFoldDB" id="A0ABD5ZFQ8"/>
<dbReference type="InterPro" id="IPR017853">
    <property type="entry name" value="GH"/>
</dbReference>
<dbReference type="EMBL" id="JBHTAA010000005">
    <property type="protein sequence ID" value="MFC7204080.1"/>
    <property type="molecule type" value="Genomic_DNA"/>
</dbReference>
<sequence>MTSHGADAERRWWKEAVVYQIYPRSFKDSDGDGVGDIPGIIEKADYLADLGVDCVWLNPVYKSPNADNGYDIADYRAIMDEFGTMEDWEALRDALHERGIKLIMDLVVNHTSDEHAWFVNSRASADNEFRDYYWWREGRDPSETDLDPDDYDTPETVDEVPPNDWESFFGGPAWEYDEGTEEWYLHLFDRKQPDLNWETEAVREDVFEMMEWWLEKGIDGFRMDVINLISKPEGLPDTDPENDIETIDRAVNGPKVHDYLGEMRERVLDPEFLSVGEMIGAPMPMETARQYTTPGPEGDGLSMIFHFEHVLIDRGDDPLELVEWDLPDLEAIFDRWQTGLADEGWNSLYFNNHDQPRQVSRYGNDGEYRRKSAKLLATLLHTLRGTPYIYQGEELGMTNYPFDSLDDFRDVATLNPIRNALEAGEIESFEEVKDRARAMSRDNARTPMQWDDSEYAGFTDPESTPWIGVNPNKETINVEAERDDPGSVWHYYRDLISLRKEHDVLVYGDYDPLTPEHESLWTYTRTLDDDSLLVVLNFGDGETRFEPPATLEGAKAEDLISNYDADADDVAGVTLRPWEARVYHIL</sequence>
<evidence type="ECO:0000256" key="3">
    <source>
        <dbReference type="ARBA" id="ARBA00023295"/>
    </source>
</evidence>
<keyword evidence="6" id="KW-1185">Reference proteome</keyword>
<evidence type="ECO:0000256" key="2">
    <source>
        <dbReference type="ARBA" id="ARBA00022801"/>
    </source>
</evidence>
<evidence type="ECO:0000313" key="5">
    <source>
        <dbReference type="EMBL" id="MFC7204080.1"/>
    </source>
</evidence>
<protein>
    <submittedName>
        <fullName evidence="5">Alpha-glucosidase</fullName>
    </submittedName>
</protein>
<dbReference type="FunFam" id="2.60.40.1180:FF:000007">
    <property type="entry name" value="Sucrose isomerase"/>
    <property type="match status" value="1"/>
</dbReference>
<dbReference type="SUPFAM" id="SSF51011">
    <property type="entry name" value="Glycosyl hydrolase domain"/>
    <property type="match status" value="1"/>
</dbReference>
<dbReference type="GO" id="GO:0004553">
    <property type="term" value="F:hydrolase activity, hydrolyzing O-glycosyl compounds"/>
    <property type="evidence" value="ECO:0007669"/>
    <property type="project" value="UniProtKB-ARBA"/>
</dbReference>
<dbReference type="InterPro" id="IPR032091">
    <property type="entry name" value="Malt_amylase-like_C"/>
</dbReference>
<dbReference type="PANTHER" id="PTHR10357:SF184">
    <property type="entry name" value="OLIGO-1,6-GLUCOSIDASE 1"/>
    <property type="match status" value="1"/>
</dbReference>
<comment type="similarity">
    <text evidence="1">Belongs to the glycosyl hydrolase 13 family.</text>
</comment>
<dbReference type="InterPro" id="IPR045857">
    <property type="entry name" value="O16G_dom_2"/>
</dbReference>
<evidence type="ECO:0000313" key="6">
    <source>
        <dbReference type="Proteomes" id="UP001596481"/>
    </source>
</evidence>
<dbReference type="Pfam" id="PF16657">
    <property type="entry name" value="Malt_amylase_C"/>
    <property type="match status" value="1"/>
</dbReference>